<accession>Q0VQS3</accession>
<keyword evidence="3" id="KW-1185">Reference proteome</keyword>
<evidence type="ECO:0000313" key="2">
    <source>
        <dbReference type="EMBL" id="CAL16475.1"/>
    </source>
</evidence>
<dbReference type="EMBL" id="AM286690">
    <property type="protein sequence ID" value="CAL16475.1"/>
    <property type="molecule type" value="Genomic_DNA"/>
</dbReference>
<evidence type="ECO:0000256" key="1">
    <source>
        <dbReference type="SAM" id="SignalP"/>
    </source>
</evidence>
<dbReference type="KEGG" id="abo:ABO_1027"/>
<feature type="signal peptide" evidence="1">
    <location>
        <begin position="1"/>
        <end position="19"/>
    </location>
</feature>
<dbReference type="OrthoDB" id="5566524at2"/>
<evidence type="ECO:0000313" key="3">
    <source>
        <dbReference type="Proteomes" id="UP000008871"/>
    </source>
</evidence>
<dbReference type="RefSeq" id="WP_011588311.1">
    <property type="nucleotide sequence ID" value="NC_008260.1"/>
</dbReference>
<organism evidence="2 3">
    <name type="scientific">Alcanivorax borkumensis (strain ATCC 700651 / DSM 11573 / NCIMB 13689 / SK2)</name>
    <dbReference type="NCBI Taxonomy" id="393595"/>
    <lineage>
        <taxon>Bacteria</taxon>
        <taxon>Pseudomonadati</taxon>
        <taxon>Pseudomonadota</taxon>
        <taxon>Gammaproteobacteria</taxon>
        <taxon>Oceanospirillales</taxon>
        <taxon>Alcanivoracaceae</taxon>
        <taxon>Alcanivorax</taxon>
    </lineage>
</organism>
<dbReference type="AlphaFoldDB" id="Q0VQS3"/>
<reference evidence="2 3" key="1">
    <citation type="journal article" date="2006" name="Nat. Biotechnol.">
        <title>Genome sequence of the ubiquitous hydrocarbon-degrading marine bacterium Alcanivorax borkumensis.</title>
        <authorList>
            <person name="Schneiker S."/>
            <person name="Martins dos Santos V.A.P."/>
            <person name="Bartels D."/>
            <person name="Bekel T."/>
            <person name="Brecht M."/>
            <person name="Buhrmester J."/>
            <person name="Chernikova T.N."/>
            <person name="Denaro R."/>
            <person name="Ferrer M."/>
            <person name="Gertler C."/>
            <person name="Goesmann A."/>
            <person name="Golyshina O.V."/>
            <person name="Kaminski F."/>
            <person name="Khachane A.N."/>
            <person name="Lang S."/>
            <person name="Linke B."/>
            <person name="McHardy A.C."/>
            <person name="Meyer F."/>
            <person name="Nechitaylo T."/>
            <person name="Puehler A."/>
            <person name="Regenhardt D."/>
            <person name="Rupp O."/>
            <person name="Sabirova J.S."/>
            <person name="Selbitschka W."/>
            <person name="Yakimov M.M."/>
            <person name="Timmis K.N."/>
            <person name="Vorhoelter F.-J."/>
            <person name="Weidner S."/>
            <person name="Kaiser O."/>
            <person name="Golyshin P.N."/>
        </authorList>
    </citation>
    <scope>NUCLEOTIDE SEQUENCE [LARGE SCALE GENOMIC DNA]</scope>
    <source>
        <strain evidence="3">ATCC 700651 / DSM 11573 / NCIMB 13689 / SK2</strain>
    </source>
</reference>
<dbReference type="InterPro" id="IPR021241">
    <property type="entry name" value="CsiV"/>
</dbReference>
<proteinExistence type="predicted"/>
<gene>
    <name evidence="2" type="ordered locus">ABO_1027</name>
</gene>
<dbReference type="eggNOG" id="ENOG503360G">
    <property type="taxonomic scope" value="Bacteria"/>
</dbReference>
<dbReference type="Proteomes" id="UP000008871">
    <property type="component" value="Chromosome"/>
</dbReference>
<sequence>MHRALLFVALILLGNSAMAQRWYQVEVLVFAHNNTSNEERWAAGLQPRYASQAITIGQPESNELADPDAIARGAWLPLPQDDEVLRYMLERMESSGKYRELYHAAWQQPIGSETDTLPIYIRGDQMLINEGANVPELEGTLQFSKSRYLHVKPQVWFNTESNGERLYVKIDEKRRLTGHQIYYFDHGLFGMLIRITQA</sequence>
<protein>
    <recommendedName>
        <fullName evidence="4">Peptidoglycan-binding protein CsiV</fullName>
    </recommendedName>
</protein>
<dbReference type="Pfam" id="PF10972">
    <property type="entry name" value="CsiV"/>
    <property type="match status" value="1"/>
</dbReference>
<dbReference type="STRING" id="393595.ABO_1027"/>
<feature type="chain" id="PRO_5004178841" description="Peptidoglycan-binding protein CsiV" evidence="1">
    <location>
        <begin position="20"/>
        <end position="198"/>
    </location>
</feature>
<dbReference type="HOGENOM" id="CLU_072067_1_0_6"/>
<evidence type="ECO:0008006" key="4">
    <source>
        <dbReference type="Google" id="ProtNLM"/>
    </source>
</evidence>
<keyword evidence="1" id="KW-0732">Signal</keyword>
<name>Q0VQS3_ALCBS</name>